<dbReference type="RefSeq" id="XP_004258431.1">
    <property type="nucleotide sequence ID" value="XM_004258383.1"/>
</dbReference>
<dbReference type="Proteomes" id="UP000014680">
    <property type="component" value="Unassembled WGS sequence"/>
</dbReference>
<organism evidence="1 2">
    <name type="scientific">Entamoeba invadens IP1</name>
    <dbReference type="NCBI Taxonomy" id="370355"/>
    <lineage>
        <taxon>Eukaryota</taxon>
        <taxon>Amoebozoa</taxon>
        <taxon>Evosea</taxon>
        <taxon>Archamoebae</taxon>
        <taxon>Mastigamoebida</taxon>
        <taxon>Entamoebidae</taxon>
        <taxon>Entamoeba</taxon>
    </lineage>
</organism>
<sequence length="70" mass="8524">MHYFEMTSRLDGYHLMIVSKYFNTINDFKNIEFVCKKFGNTMDKFHYNPIPVTQETLHYFTNIESLFVWS</sequence>
<feature type="non-terminal residue" evidence="1">
    <location>
        <position position="1"/>
    </location>
</feature>
<dbReference type="AlphaFoldDB" id="A0A0A1UD35"/>
<protein>
    <submittedName>
        <fullName evidence="1">Leucine rich repeat containing protein BspA family protein</fullName>
    </submittedName>
</protein>
<feature type="non-terminal residue" evidence="1">
    <location>
        <position position="70"/>
    </location>
</feature>
<name>A0A0A1UD35_ENTIV</name>
<accession>A0A0A1UD35</accession>
<dbReference type="EMBL" id="KB206455">
    <property type="protein sequence ID" value="ELP91660.1"/>
    <property type="molecule type" value="Genomic_DNA"/>
</dbReference>
<keyword evidence="2" id="KW-1185">Reference proteome</keyword>
<reference evidence="1 2" key="1">
    <citation type="submission" date="2012-10" db="EMBL/GenBank/DDBJ databases">
        <authorList>
            <person name="Zafar N."/>
            <person name="Inman J."/>
            <person name="Hall N."/>
            <person name="Lorenzi H."/>
            <person name="Caler E."/>
        </authorList>
    </citation>
    <scope>NUCLEOTIDE SEQUENCE [LARGE SCALE GENOMIC DNA]</scope>
    <source>
        <strain evidence="1 2">IP1</strain>
    </source>
</reference>
<dbReference type="VEuPathDB" id="AmoebaDB:EIN_206770"/>
<evidence type="ECO:0000313" key="1">
    <source>
        <dbReference type="EMBL" id="ELP91660.1"/>
    </source>
</evidence>
<evidence type="ECO:0000313" key="2">
    <source>
        <dbReference type="Proteomes" id="UP000014680"/>
    </source>
</evidence>
<dbReference type="OrthoDB" id="32646at2759"/>
<dbReference type="KEGG" id="eiv:EIN_206770"/>
<dbReference type="GeneID" id="14890611"/>
<proteinExistence type="predicted"/>
<gene>
    <name evidence="1" type="ORF">EIN_206770</name>
</gene>